<accession>A0A3B3YKS5</accession>
<evidence type="ECO:0000313" key="2">
    <source>
        <dbReference type="Proteomes" id="UP000261480"/>
    </source>
</evidence>
<sequence>MANLQHYINMNQVVQSGSGRLAVDRSCSLIVSSITADDAGRYTCRRREGENFESDVYLFVLTSKCLLSTLTLIPEVTLTLQLSGNTQPYS</sequence>
<evidence type="ECO:0000313" key="1">
    <source>
        <dbReference type="Ensembl" id="ENSPMEP00000027964.1"/>
    </source>
</evidence>
<dbReference type="Proteomes" id="UP000261480">
    <property type="component" value="Unplaced"/>
</dbReference>
<dbReference type="Ensembl" id="ENSPMET00000017659.1">
    <property type="protein sequence ID" value="ENSPMEP00000027964.1"/>
    <property type="gene ID" value="ENSPMEG00000012712.1"/>
</dbReference>
<dbReference type="SUPFAM" id="SSF48726">
    <property type="entry name" value="Immunoglobulin"/>
    <property type="match status" value="1"/>
</dbReference>
<dbReference type="Gene3D" id="2.60.40.10">
    <property type="entry name" value="Immunoglobulins"/>
    <property type="match status" value="1"/>
</dbReference>
<protein>
    <recommendedName>
        <fullName evidence="3">Immunoglobulin V-set domain-containing protein</fullName>
    </recommendedName>
</protein>
<proteinExistence type="predicted"/>
<evidence type="ECO:0008006" key="3">
    <source>
        <dbReference type="Google" id="ProtNLM"/>
    </source>
</evidence>
<name>A0A3B3YKS5_9TELE</name>
<dbReference type="InterPro" id="IPR013783">
    <property type="entry name" value="Ig-like_fold"/>
</dbReference>
<dbReference type="InterPro" id="IPR036179">
    <property type="entry name" value="Ig-like_dom_sf"/>
</dbReference>
<reference evidence="1" key="1">
    <citation type="submission" date="2025-05" db="UniProtKB">
        <authorList>
            <consortium name="Ensembl"/>
        </authorList>
    </citation>
    <scope>IDENTIFICATION</scope>
</reference>
<dbReference type="AlphaFoldDB" id="A0A3B3YKS5"/>
<organism evidence="1 2">
    <name type="scientific">Poecilia mexicana</name>
    <dbReference type="NCBI Taxonomy" id="48701"/>
    <lineage>
        <taxon>Eukaryota</taxon>
        <taxon>Metazoa</taxon>
        <taxon>Chordata</taxon>
        <taxon>Craniata</taxon>
        <taxon>Vertebrata</taxon>
        <taxon>Euteleostomi</taxon>
        <taxon>Actinopterygii</taxon>
        <taxon>Neopterygii</taxon>
        <taxon>Teleostei</taxon>
        <taxon>Neoteleostei</taxon>
        <taxon>Acanthomorphata</taxon>
        <taxon>Ovalentaria</taxon>
        <taxon>Atherinomorphae</taxon>
        <taxon>Cyprinodontiformes</taxon>
        <taxon>Poeciliidae</taxon>
        <taxon>Poeciliinae</taxon>
        <taxon>Poecilia</taxon>
    </lineage>
</organism>
<dbReference type="Ensembl" id="ENSPMET00000033825.1">
    <property type="protein sequence ID" value="ENSPMEP00000017508.1"/>
    <property type="gene ID" value="ENSPMEG00000020333.1"/>
</dbReference>
<keyword evidence="2" id="KW-1185">Reference proteome</keyword>